<dbReference type="AlphaFoldDB" id="A0A7D5UYB3"/>
<dbReference type="SUPFAM" id="SSF56801">
    <property type="entry name" value="Acetyl-CoA synthetase-like"/>
    <property type="match status" value="1"/>
</dbReference>
<keyword evidence="1" id="KW-0596">Phosphopantetheine</keyword>
<evidence type="ECO:0000256" key="4">
    <source>
        <dbReference type="ARBA" id="ARBA00022679"/>
    </source>
</evidence>
<dbReference type="RefSeq" id="XP_014539509.1">
    <property type="nucleotide sequence ID" value="XM_014684023.1"/>
</dbReference>
<dbReference type="InterPro" id="IPR042099">
    <property type="entry name" value="ANL_N_sf"/>
</dbReference>
<dbReference type="PANTHER" id="PTHR45527">
    <property type="entry name" value="NONRIBOSOMAL PEPTIDE SYNTHETASE"/>
    <property type="match status" value="1"/>
</dbReference>
<sequence length="189" mass="20834">MEINFVDLTPTVANLLEPAAMPGFTGHSCRRDSKPSLYRQVGLSRAAPGGICQQLWPNRSAISFAVGPISPERPVGNVGKRLGGYLWIVDQEDCRHLMPIGCVGELVVSGPTLARGYLNDAAKTNASFIRHFNWIAKEKGNILYKTGDLARFNFDGNVEMVGRKDYGQIKLNRLRIKLGEFENAIESCP</sequence>
<dbReference type="OrthoDB" id="416786at2759"/>
<reference evidence="5 6" key="1">
    <citation type="submission" date="2020-07" db="EMBL/GenBank/DDBJ databases">
        <title>Telomere length de novo assembly of all 7 chromosomes of the fungus, Metarhizium brunneum, using a novel assembly pipeline.</title>
        <authorList>
            <person name="Saud z."/>
            <person name="Kortsinoglou A."/>
            <person name="Kouvelis V.N."/>
            <person name="Butt T.M."/>
        </authorList>
    </citation>
    <scope>NUCLEOTIDE SEQUENCE [LARGE SCALE GENOMIC DNA]</scope>
    <source>
        <strain evidence="5 6">4556</strain>
    </source>
</reference>
<keyword evidence="2" id="KW-0597">Phosphoprotein</keyword>
<name>A0A7D5UYB3_9HYPO</name>
<evidence type="ECO:0000256" key="3">
    <source>
        <dbReference type="ARBA" id="ARBA00022598"/>
    </source>
</evidence>
<dbReference type="GO" id="GO:0031177">
    <property type="term" value="F:phosphopantetheine binding"/>
    <property type="evidence" value="ECO:0007669"/>
    <property type="project" value="TreeGrafter"/>
</dbReference>
<dbReference type="GO" id="GO:0016874">
    <property type="term" value="F:ligase activity"/>
    <property type="evidence" value="ECO:0007669"/>
    <property type="project" value="UniProtKB-KW"/>
</dbReference>
<organism evidence="5 6">
    <name type="scientific">Metarhizium brunneum</name>
    <dbReference type="NCBI Taxonomy" id="500148"/>
    <lineage>
        <taxon>Eukaryota</taxon>
        <taxon>Fungi</taxon>
        <taxon>Dikarya</taxon>
        <taxon>Ascomycota</taxon>
        <taxon>Pezizomycotina</taxon>
        <taxon>Sordariomycetes</taxon>
        <taxon>Hypocreomycetidae</taxon>
        <taxon>Hypocreales</taxon>
        <taxon>Clavicipitaceae</taxon>
        <taxon>Metarhizium</taxon>
    </lineage>
</organism>
<keyword evidence="6" id="KW-1185">Reference proteome</keyword>
<evidence type="ECO:0000256" key="1">
    <source>
        <dbReference type="ARBA" id="ARBA00022450"/>
    </source>
</evidence>
<dbReference type="PANTHER" id="PTHR45527:SF16">
    <property type="entry name" value="NONRIBOSOMAL PEPTIDE SYNTHASE ATNA-RELATED"/>
    <property type="match status" value="1"/>
</dbReference>
<protein>
    <submittedName>
        <fullName evidence="5">Nonribosomal peptide synthase chyA</fullName>
    </submittedName>
</protein>
<keyword evidence="4" id="KW-0808">Transferase</keyword>
<gene>
    <name evidence="5" type="primary">chyA</name>
    <name evidence="5" type="ORF">G6M90_00g080190</name>
</gene>
<evidence type="ECO:0000313" key="6">
    <source>
        <dbReference type="Proteomes" id="UP000510686"/>
    </source>
</evidence>
<dbReference type="GO" id="GO:0005737">
    <property type="term" value="C:cytoplasm"/>
    <property type="evidence" value="ECO:0007669"/>
    <property type="project" value="TreeGrafter"/>
</dbReference>
<dbReference type="KEGG" id="mbrn:26247673"/>
<accession>A0A7D5UYB3</accession>
<dbReference type="GeneID" id="26247673"/>
<evidence type="ECO:0000256" key="2">
    <source>
        <dbReference type="ARBA" id="ARBA00022553"/>
    </source>
</evidence>
<dbReference type="Proteomes" id="UP000510686">
    <property type="component" value="Chromosome 4"/>
</dbReference>
<proteinExistence type="predicted"/>
<dbReference type="Gene3D" id="3.40.50.12780">
    <property type="entry name" value="N-terminal domain of ligase-like"/>
    <property type="match status" value="1"/>
</dbReference>
<keyword evidence="3" id="KW-0436">Ligase</keyword>
<dbReference type="EMBL" id="CP058935">
    <property type="protein sequence ID" value="QLI70214.1"/>
    <property type="molecule type" value="Genomic_DNA"/>
</dbReference>
<dbReference type="GO" id="GO:0044550">
    <property type="term" value="P:secondary metabolite biosynthetic process"/>
    <property type="evidence" value="ECO:0007669"/>
    <property type="project" value="TreeGrafter"/>
</dbReference>
<dbReference type="GO" id="GO:0043041">
    <property type="term" value="P:amino acid activation for nonribosomal peptide biosynthetic process"/>
    <property type="evidence" value="ECO:0007669"/>
    <property type="project" value="TreeGrafter"/>
</dbReference>
<evidence type="ECO:0000313" key="5">
    <source>
        <dbReference type="EMBL" id="QLI70214.1"/>
    </source>
</evidence>